<comment type="caution">
    <text evidence="7">The sequence shown here is derived from an EMBL/GenBank/DDBJ whole genome shotgun (WGS) entry which is preliminary data.</text>
</comment>
<dbReference type="SMART" id="SM00353">
    <property type="entry name" value="HLH"/>
    <property type="match status" value="1"/>
</dbReference>
<dbReference type="InterPro" id="IPR036638">
    <property type="entry name" value="HLH_DNA-bd_sf"/>
</dbReference>
<name>A0AAV5KG45_9ROSI</name>
<dbReference type="GO" id="GO:0003677">
    <property type="term" value="F:DNA binding"/>
    <property type="evidence" value="ECO:0007669"/>
    <property type="project" value="UniProtKB-KW"/>
</dbReference>
<dbReference type="PANTHER" id="PTHR45844:SF17">
    <property type="entry name" value="TRANSCRIPTION FACTOR BHLH131"/>
    <property type="match status" value="1"/>
</dbReference>
<gene>
    <name evidence="7" type="ORF">SLEP1_g33217</name>
</gene>
<evidence type="ECO:0000256" key="5">
    <source>
        <dbReference type="ARBA" id="ARBA00023242"/>
    </source>
</evidence>
<dbReference type="InterPro" id="IPR011598">
    <property type="entry name" value="bHLH_dom"/>
</dbReference>
<evidence type="ECO:0000256" key="4">
    <source>
        <dbReference type="ARBA" id="ARBA00023163"/>
    </source>
</evidence>
<evidence type="ECO:0000256" key="2">
    <source>
        <dbReference type="ARBA" id="ARBA00023015"/>
    </source>
</evidence>
<dbReference type="Gene3D" id="4.10.280.10">
    <property type="entry name" value="Helix-loop-helix DNA-binding domain"/>
    <property type="match status" value="1"/>
</dbReference>
<comment type="subcellular location">
    <subcellularLocation>
        <location evidence="1">Nucleus</location>
    </subcellularLocation>
</comment>
<evidence type="ECO:0000256" key="1">
    <source>
        <dbReference type="ARBA" id="ARBA00004123"/>
    </source>
</evidence>
<sequence>MRNHPGLMPTNAILYTTLINERILGAEAKLAYAQKHSLAERDLRMRINKQFDNVRSVLPNLIKKDKASVLTEIVRQVRDLKRKVDELKAYSHGRILERMLPGEAND</sequence>
<dbReference type="PANTHER" id="PTHR45844">
    <property type="entry name" value="TRANSCRIPTION FACTOR BHLH30"/>
    <property type="match status" value="1"/>
</dbReference>
<dbReference type="SUPFAM" id="SSF47459">
    <property type="entry name" value="HLH, helix-loop-helix DNA-binding domain"/>
    <property type="match status" value="1"/>
</dbReference>
<keyword evidence="4" id="KW-0804">Transcription</keyword>
<reference evidence="7 8" key="1">
    <citation type="journal article" date="2021" name="Commun. Biol.">
        <title>The genome of Shorea leprosula (Dipterocarpaceae) highlights the ecological relevance of drought in aseasonal tropical rainforests.</title>
        <authorList>
            <person name="Ng K.K.S."/>
            <person name="Kobayashi M.J."/>
            <person name="Fawcett J.A."/>
            <person name="Hatakeyama M."/>
            <person name="Paape T."/>
            <person name="Ng C.H."/>
            <person name="Ang C.C."/>
            <person name="Tnah L.H."/>
            <person name="Lee C.T."/>
            <person name="Nishiyama T."/>
            <person name="Sese J."/>
            <person name="O'Brien M.J."/>
            <person name="Copetti D."/>
            <person name="Mohd Noor M.I."/>
            <person name="Ong R.C."/>
            <person name="Putra M."/>
            <person name="Sireger I.Z."/>
            <person name="Indrioko S."/>
            <person name="Kosugi Y."/>
            <person name="Izuno A."/>
            <person name="Isagi Y."/>
            <person name="Lee S.L."/>
            <person name="Shimizu K.K."/>
        </authorList>
    </citation>
    <scope>NUCLEOTIDE SEQUENCE [LARGE SCALE GENOMIC DNA]</scope>
    <source>
        <strain evidence="7">214</strain>
    </source>
</reference>
<dbReference type="GO" id="GO:0003700">
    <property type="term" value="F:DNA-binding transcription factor activity"/>
    <property type="evidence" value="ECO:0007669"/>
    <property type="project" value="InterPro"/>
</dbReference>
<protein>
    <recommendedName>
        <fullName evidence="6">BHLH domain-containing protein</fullName>
    </recommendedName>
</protein>
<evidence type="ECO:0000313" key="7">
    <source>
        <dbReference type="EMBL" id="GKV23504.1"/>
    </source>
</evidence>
<accession>A0AAV5KG45</accession>
<keyword evidence="8" id="KW-1185">Reference proteome</keyword>
<keyword evidence="2" id="KW-0805">Transcription regulation</keyword>
<dbReference type="GO" id="GO:0005634">
    <property type="term" value="C:nucleus"/>
    <property type="evidence" value="ECO:0007669"/>
    <property type="project" value="UniProtKB-SubCell"/>
</dbReference>
<feature type="domain" description="BHLH" evidence="6">
    <location>
        <begin position="31"/>
        <end position="80"/>
    </location>
</feature>
<dbReference type="Proteomes" id="UP001054252">
    <property type="component" value="Unassembled WGS sequence"/>
</dbReference>
<organism evidence="7 8">
    <name type="scientific">Rubroshorea leprosula</name>
    <dbReference type="NCBI Taxonomy" id="152421"/>
    <lineage>
        <taxon>Eukaryota</taxon>
        <taxon>Viridiplantae</taxon>
        <taxon>Streptophyta</taxon>
        <taxon>Embryophyta</taxon>
        <taxon>Tracheophyta</taxon>
        <taxon>Spermatophyta</taxon>
        <taxon>Magnoliopsida</taxon>
        <taxon>eudicotyledons</taxon>
        <taxon>Gunneridae</taxon>
        <taxon>Pentapetalae</taxon>
        <taxon>rosids</taxon>
        <taxon>malvids</taxon>
        <taxon>Malvales</taxon>
        <taxon>Dipterocarpaceae</taxon>
        <taxon>Rubroshorea</taxon>
    </lineage>
</organism>
<dbReference type="InterPro" id="IPR045847">
    <property type="entry name" value="AIG1-like"/>
</dbReference>
<dbReference type="AlphaFoldDB" id="A0AAV5KG45"/>
<dbReference type="PROSITE" id="PS50888">
    <property type="entry name" value="BHLH"/>
    <property type="match status" value="1"/>
</dbReference>
<dbReference type="EMBL" id="BPVZ01000063">
    <property type="protein sequence ID" value="GKV23504.1"/>
    <property type="molecule type" value="Genomic_DNA"/>
</dbReference>
<evidence type="ECO:0000256" key="3">
    <source>
        <dbReference type="ARBA" id="ARBA00023125"/>
    </source>
</evidence>
<dbReference type="GO" id="GO:0046983">
    <property type="term" value="F:protein dimerization activity"/>
    <property type="evidence" value="ECO:0007669"/>
    <property type="project" value="InterPro"/>
</dbReference>
<evidence type="ECO:0000259" key="6">
    <source>
        <dbReference type="PROSITE" id="PS50888"/>
    </source>
</evidence>
<proteinExistence type="predicted"/>
<keyword evidence="3" id="KW-0238">DNA-binding</keyword>
<evidence type="ECO:0000313" key="8">
    <source>
        <dbReference type="Proteomes" id="UP001054252"/>
    </source>
</evidence>
<dbReference type="Pfam" id="PF00010">
    <property type="entry name" value="HLH"/>
    <property type="match status" value="1"/>
</dbReference>
<keyword evidence="5" id="KW-0539">Nucleus</keyword>